<keyword evidence="1 2" id="KW-0597">Phosphoprotein</keyword>
<evidence type="ECO:0000259" key="3">
    <source>
        <dbReference type="PROSITE" id="PS50110"/>
    </source>
</evidence>
<dbReference type="SMART" id="SM00448">
    <property type="entry name" value="REC"/>
    <property type="match status" value="1"/>
</dbReference>
<dbReference type="PANTHER" id="PTHR44591:SF24">
    <property type="entry name" value="PROTEIN-GLUTAMATE METHYLESTERASE_PROTEIN-GLUTAMINE GLUTAMINASE 1"/>
    <property type="match status" value="1"/>
</dbReference>
<sequence length="141" mass="15808">MQHQTHQQTRTLDPTCLIVEDSRFDQLMMTRVIAKSAQRMGVKVAATLQSAREALAEGQISLILLDNNLPDGIGANFALELASDPRLAQIPVIMVSDWPTPFMWEKAASAGVLYVVNKSEFGTQYVQQAMQRRPKRRPRIS</sequence>
<evidence type="ECO:0000256" key="2">
    <source>
        <dbReference type="PROSITE-ProRule" id="PRU00169"/>
    </source>
</evidence>
<feature type="domain" description="Response regulatory" evidence="3">
    <location>
        <begin position="15"/>
        <end position="133"/>
    </location>
</feature>
<dbReference type="GO" id="GO:0000160">
    <property type="term" value="P:phosphorelay signal transduction system"/>
    <property type="evidence" value="ECO:0007669"/>
    <property type="project" value="InterPro"/>
</dbReference>
<organism evidence="4 5">
    <name type="scientific">Sulfitobacter albidus</name>
    <dbReference type="NCBI Taxonomy" id="2829501"/>
    <lineage>
        <taxon>Bacteria</taxon>
        <taxon>Pseudomonadati</taxon>
        <taxon>Pseudomonadota</taxon>
        <taxon>Alphaproteobacteria</taxon>
        <taxon>Rhodobacterales</taxon>
        <taxon>Roseobacteraceae</taxon>
        <taxon>Sulfitobacter</taxon>
    </lineage>
</organism>
<keyword evidence="5" id="KW-1185">Reference proteome</keyword>
<dbReference type="SUPFAM" id="SSF52172">
    <property type="entry name" value="CheY-like"/>
    <property type="match status" value="1"/>
</dbReference>
<dbReference type="AlphaFoldDB" id="A0A975JDW4"/>
<dbReference type="Pfam" id="PF00072">
    <property type="entry name" value="Response_reg"/>
    <property type="match status" value="1"/>
</dbReference>
<dbReference type="Proteomes" id="UP000683291">
    <property type="component" value="Chromosome 1"/>
</dbReference>
<dbReference type="EMBL" id="CP073581">
    <property type="protein sequence ID" value="QUJ76451.1"/>
    <property type="molecule type" value="Genomic_DNA"/>
</dbReference>
<evidence type="ECO:0000313" key="5">
    <source>
        <dbReference type="Proteomes" id="UP000683291"/>
    </source>
</evidence>
<dbReference type="PANTHER" id="PTHR44591">
    <property type="entry name" value="STRESS RESPONSE REGULATOR PROTEIN 1"/>
    <property type="match status" value="1"/>
</dbReference>
<dbReference type="InterPro" id="IPR001789">
    <property type="entry name" value="Sig_transdc_resp-reg_receiver"/>
</dbReference>
<accession>A0A975JDW4</accession>
<reference evidence="4" key="1">
    <citation type="submission" date="2021-04" db="EMBL/GenBank/DDBJ databases">
        <title>Complete genome sequence for Sulfitobacter sp. strain JK7-1.</title>
        <authorList>
            <person name="Park S.-J."/>
        </authorList>
    </citation>
    <scope>NUCLEOTIDE SEQUENCE</scope>
    <source>
        <strain evidence="4">JK7-1</strain>
    </source>
</reference>
<dbReference type="CDD" id="cd00156">
    <property type="entry name" value="REC"/>
    <property type="match status" value="1"/>
</dbReference>
<dbReference type="Gene3D" id="3.40.50.2300">
    <property type="match status" value="1"/>
</dbReference>
<feature type="modified residue" description="4-aspartylphosphate" evidence="2">
    <location>
        <position position="66"/>
    </location>
</feature>
<evidence type="ECO:0000313" key="4">
    <source>
        <dbReference type="EMBL" id="QUJ76451.1"/>
    </source>
</evidence>
<gene>
    <name evidence="4" type="ORF">KDD17_16465</name>
</gene>
<proteinExistence type="predicted"/>
<dbReference type="RefSeq" id="WP_212704649.1">
    <property type="nucleotide sequence ID" value="NZ_CP073581.1"/>
</dbReference>
<dbReference type="InterPro" id="IPR011006">
    <property type="entry name" value="CheY-like_superfamily"/>
</dbReference>
<dbReference type="KEGG" id="sual:KDD17_16465"/>
<name>A0A975JDW4_9RHOB</name>
<dbReference type="InterPro" id="IPR050595">
    <property type="entry name" value="Bact_response_regulator"/>
</dbReference>
<evidence type="ECO:0000256" key="1">
    <source>
        <dbReference type="ARBA" id="ARBA00022553"/>
    </source>
</evidence>
<protein>
    <submittedName>
        <fullName evidence="4">Response regulator</fullName>
    </submittedName>
</protein>
<dbReference type="PROSITE" id="PS50110">
    <property type="entry name" value="RESPONSE_REGULATORY"/>
    <property type="match status" value="1"/>
</dbReference>